<reference evidence="3" key="2">
    <citation type="submission" date="2025-09" db="UniProtKB">
        <authorList>
            <consortium name="Ensembl"/>
        </authorList>
    </citation>
    <scope>IDENTIFICATION</scope>
</reference>
<dbReference type="Pfam" id="PF00048">
    <property type="entry name" value="IL8"/>
    <property type="match status" value="1"/>
</dbReference>
<protein>
    <submittedName>
        <fullName evidence="3">Uncharacterized protein</fullName>
    </submittedName>
</protein>
<dbReference type="GO" id="GO:0008009">
    <property type="term" value="F:chemokine activity"/>
    <property type="evidence" value="ECO:0007669"/>
    <property type="project" value="InterPro"/>
</dbReference>
<dbReference type="Gene3D" id="2.40.50.40">
    <property type="match status" value="1"/>
</dbReference>
<dbReference type="InterPro" id="IPR039809">
    <property type="entry name" value="Chemokine_b/g/d"/>
</dbReference>
<dbReference type="InterPro" id="IPR036048">
    <property type="entry name" value="Interleukin_8-like_sf"/>
</dbReference>
<evidence type="ECO:0000256" key="2">
    <source>
        <dbReference type="SAM" id="SignalP"/>
    </source>
</evidence>
<dbReference type="SUPFAM" id="SSF54117">
    <property type="entry name" value="Interleukin 8-like chemokines"/>
    <property type="match status" value="1"/>
</dbReference>
<dbReference type="Ensembl" id="ENSCCRT00010135392.1">
    <property type="protein sequence ID" value="ENSCCRP00010121922.1"/>
    <property type="gene ID" value="ENSCCRG00010053219.1"/>
</dbReference>
<dbReference type="InterPro" id="IPR001811">
    <property type="entry name" value="Chemokine_IL8-like_dom"/>
</dbReference>
<evidence type="ECO:0000313" key="3">
    <source>
        <dbReference type="Ensembl" id="ENSCCRP00010121922.1"/>
    </source>
</evidence>
<organism evidence="3 4">
    <name type="scientific">Cyprinus carpio</name>
    <name type="common">Common carp</name>
    <dbReference type="NCBI Taxonomy" id="7962"/>
    <lineage>
        <taxon>Eukaryota</taxon>
        <taxon>Metazoa</taxon>
        <taxon>Chordata</taxon>
        <taxon>Craniata</taxon>
        <taxon>Vertebrata</taxon>
        <taxon>Euteleostomi</taxon>
        <taxon>Actinopterygii</taxon>
        <taxon>Neopterygii</taxon>
        <taxon>Teleostei</taxon>
        <taxon>Ostariophysi</taxon>
        <taxon>Cypriniformes</taxon>
        <taxon>Cyprinidae</taxon>
        <taxon>Cyprininae</taxon>
        <taxon>Cyprinus</taxon>
    </lineage>
</organism>
<feature type="compositionally biased region" description="Polar residues" evidence="1">
    <location>
        <begin position="97"/>
        <end position="114"/>
    </location>
</feature>
<proteinExistence type="predicted"/>
<dbReference type="PANTHER" id="PTHR12015">
    <property type="entry name" value="SMALL INDUCIBLE CYTOKINE A"/>
    <property type="match status" value="1"/>
</dbReference>
<keyword evidence="2" id="KW-0732">Signal</keyword>
<feature type="region of interest" description="Disordered" evidence="1">
    <location>
        <begin position="89"/>
        <end position="114"/>
    </location>
</feature>
<dbReference type="GO" id="GO:0005576">
    <property type="term" value="C:extracellular region"/>
    <property type="evidence" value="ECO:0007669"/>
    <property type="project" value="InterPro"/>
</dbReference>
<evidence type="ECO:0000256" key="1">
    <source>
        <dbReference type="SAM" id="MobiDB-lite"/>
    </source>
</evidence>
<reference evidence="3" key="1">
    <citation type="submission" date="2025-08" db="UniProtKB">
        <authorList>
            <consortium name="Ensembl"/>
        </authorList>
    </citation>
    <scope>IDENTIFICATION</scope>
</reference>
<keyword evidence="4" id="KW-1185">Reference proteome</keyword>
<dbReference type="AlphaFoldDB" id="A0A8C1RZ74"/>
<dbReference type="GO" id="GO:0006955">
    <property type="term" value="P:immune response"/>
    <property type="evidence" value="ECO:0007669"/>
    <property type="project" value="InterPro"/>
</dbReference>
<sequence>IMNSLACLPFCLVLFLFCLIAETSQRPSACCLKTSEDRISIKRVLGYTVQEAGVCPINAIVLLTVGRKIRCFDPDLEWIKDIMRMVDQNGQKRPKQNSDSRALLSQNNNQKKIL</sequence>
<evidence type="ECO:0000313" key="4">
    <source>
        <dbReference type="Proteomes" id="UP000694427"/>
    </source>
</evidence>
<dbReference type="CDD" id="cd00169">
    <property type="entry name" value="Chemokine"/>
    <property type="match status" value="1"/>
</dbReference>
<dbReference type="SMART" id="SM00199">
    <property type="entry name" value="SCY"/>
    <property type="match status" value="1"/>
</dbReference>
<name>A0A8C1RZ74_CYPCA</name>
<feature type="chain" id="PRO_5043736507" evidence="2">
    <location>
        <begin position="26"/>
        <end position="114"/>
    </location>
</feature>
<feature type="signal peptide" evidence="2">
    <location>
        <begin position="1"/>
        <end position="25"/>
    </location>
</feature>
<accession>A0A8C1RZ74</accession>
<dbReference type="Proteomes" id="UP000694427">
    <property type="component" value="Unplaced"/>
</dbReference>